<sequence>MDTVQSYLHACPARTVLEAITNKWTVLVLTSLRSNGGTMRFNELRRFLDGITQKMLTQTLRSLERDGMVRRTVYPTVPPRVDYSVTELGTSLGELFNTFGEWANENVDRIMAARTEFDTRPAPEPVN</sequence>
<dbReference type="Gene3D" id="1.10.10.10">
    <property type="entry name" value="Winged helix-like DNA-binding domain superfamily/Winged helix DNA-binding domain"/>
    <property type="match status" value="1"/>
</dbReference>
<dbReference type="PROSITE" id="PS51118">
    <property type="entry name" value="HTH_HXLR"/>
    <property type="match status" value="1"/>
</dbReference>
<dbReference type="PANTHER" id="PTHR33204:SF18">
    <property type="entry name" value="TRANSCRIPTIONAL REGULATORY PROTEIN"/>
    <property type="match status" value="1"/>
</dbReference>
<gene>
    <name evidence="5" type="ORF">EV193_106330</name>
</gene>
<dbReference type="PANTHER" id="PTHR33204">
    <property type="entry name" value="TRANSCRIPTIONAL REGULATOR, MARR FAMILY"/>
    <property type="match status" value="1"/>
</dbReference>
<evidence type="ECO:0000256" key="1">
    <source>
        <dbReference type="ARBA" id="ARBA00023015"/>
    </source>
</evidence>
<keyword evidence="6" id="KW-1185">Reference proteome</keyword>
<proteinExistence type="predicted"/>
<keyword evidence="3" id="KW-0804">Transcription</keyword>
<comment type="caution">
    <text evidence="5">The sequence shown here is derived from an EMBL/GenBank/DDBJ whole genome shotgun (WGS) entry which is preliminary data.</text>
</comment>
<dbReference type="RefSeq" id="WP_130345683.1">
    <property type="nucleotide sequence ID" value="NZ_SGWQ01000006.1"/>
</dbReference>
<dbReference type="InterPro" id="IPR002577">
    <property type="entry name" value="HTH_HxlR"/>
</dbReference>
<evidence type="ECO:0000256" key="3">
    <source>
        <dbReference type="ARBA" id="ARBA00023163"/>
    </source>
</evidence>
<evidence type="ECO:0000313" key="5">
    <source>
        <dbReference type="EMBL" id="RZS37094.1"/>
    </source>
</evidence>
<evidence type="ECO:0000256" key="2">
    <source>
        <dbReference type="ARBA" id="ARBA00023125"/>
    </source>
</evidence>
<dbReference type="InterPro" id="IPR036390">
    <property type="entry name" value="WH_DNA-bd_sf"/>
</dbReference>
<evidence type="ECO:0000259" key="4">
    <source>
        <dbReference type="PROSITE" id="PS51118"/>
    </source>
</evidence>
<dbReference type="SUPFAM" id="SSF46785">
    <property type="entry name" value="Winged helix' DNA-binding domain"/>
    <property type="match status" value="1"/>
</dbReference>
<dbReference type="InterPro" id="IPR036388">
    <property type="entry name" value="WH-like_DNA-bd_sf"/>
</dbReference>
<protein>
    <submittedName>
        <fullName evidence="5">HxlR family transcriptional regulator</fullName>
    </submittedName>
</protein>
<keyword evidence="2" id="KW-0238">DNA-binding</keyword>
<name>A0A4Q7KLH4_9PSEU</name>
<dbReference type="AlphaFoldDB" id="A0A4Q7KLH4"/>
<dbReference type="OrthoDB" id="370168at2"/>
<evidence type="ECO:0000313" key="6">
    <source>
        <dbReference type="Proteomes" id="UP000294257"/>
    </source>
</evidence>
<feature type="domain" description="HTH hxlR-type" evidence="4">
    <location>
        <begin position="11"/>
        <end position="111"/>
    </location>
</feature>
<keyword evidence="1" id="KW-0805">Transcription regulation</keyword>
<reference evidence="5 6" key="1">
    <citation type="submission" date="2019-02" db="EMBL/GenBank/DDBJ databases">
        <title>Genomic Encyclopedia of Type Strains, Phase IV (KMG-IV): sequencing the most valuable type-strain genomes for metagenomic binning, comparative biology and taxonomic classification.</title>
        <authorList>
            <person name="Goeker M."/>
        </authorList>
    </citation>
    <scope>NUCLEOTIDE SEQUENCE [LARGE SCALE GENOMIC DNA]</scope>
    <source>
        <strain evidence="5 6">DSM 101727</strain>
    </source>
</reference>
<accession>A0A4Q7KLH4</accession>
<dbReference type="Pfam" id="PF01638">
    <property type="entry name" value="HxlR"/>
    <property type="match status" value="1"/>
</dbReference>
<dbReference type="Proteomes" id="UP000294257">
    <property type="component" value="Unassembled WGS sequence"/>
</dbReference>
<dbReference type="GO" id="GO:0003677">
    <property type="term" value="F:DNA binding"/>
    <property type="evidence" value="ECO:0007669"/>
    <property type="project" value="UniProtKB-KW"/>
</dbReference>
<organism evidence="5 6">
    <name type="scientific">Herbihabitans rhizosphaerae</name>
    <dbReference type="NCBI Taxonomy" id="1872711"/>
    <lineage>
        <taxon>Bacteria</taxon>
        <taxon>Bacillati</taxon>
        <taxon>Actinomycetota</taxon>
        <taxon>Actinomycetes</taxon>
        <taxon>Pseudonocardiales</taxon>
        <taxon>Pseudonocardiaceae</taxon>
        <taxon>Herbihabitans</taxon>
    </lineage>
</organism>
<dbReference type="EMBL" id="SGWQ01000006">
    <property type="protein sequence ID" value="RZS37094.1"/>
    <property type="molecule type" value="Genomic_DNA"/>
</dbReference>